<keyword evidence="7 16" id="KW-0548">Nucleotidyltransferase</keyword>
<dbReference type="Gene3D" id="2.40.50.140">
    <property type="entry name" value="Nucleic acid-binding proteins"/>
    <property type="match status" value="1"/>
</dbReference>
<dbReference type="GeneID" id="88176271"/>
<evidence type="ECO:0000256" key="10">
    <source>
        <dbReference type="ARBA" id="ARBA00023134"/>
    </source>
</evidence>
<comment type="subunit">
    <text evidence="15">Heterodimer. The mRNA-capping enzyme is composed of two separate chains alpha and beta, respectively a mRNA guanylyltransferase and an mRNA 5'-triphosphate monophosphatase.</text>
</comment>
<dbReference type="GO" id="GO:0031533">
    <property type="term" value="C:mRNA capping enzyme complex"/>
    <property type="evidence" value="ECO:0007669"/>
    <property type="project" value="InterPro"/>
</dbReference>
<evidence type="ECO:0000256" key="13">
    <source>
        <dbReference type="ARBA" id="ARBA00030702"/>
    </source>
</evidence>
<comment type="subcellular location">
    <subcellularLocation>
        <location evidence="1 16">Nucleus</location>
    </subcellularLocation>
</comment>
<proteinExistence type="inferred from homology"/>
<feature type="active site" description="N6-GMP-lysine intermediate" evidence="17">
    <location>
        <position position="65"/>
    </location>
</feature>
<reference evidence="21 22" key="2">
    <citation type="journal article" date="2018" name="Proc. Natl. Acad. Sci.">
        <title>RNAi is a critical determinant of centromere evolution in closely related fungi.</title>
        <authorList>
            <person name="Yadav V."/>
            <person name="Sun S."/>
            <person name="Billmyre R.B."/>
            <person name="Thimmappa B.C."/>
            <person name="Shea T."/>
            <person name="Lintner R."/>
            <person name="Bakkeren G."/>
            <person name="Cuomo C.A."/>
            <person name="Heitman J."/>
            <person name="Sanyal K."/>
        </authorList>
    </citation>
    <scope>NUCLEOTIDE SEQUENCE [LARGE SCALE GENOMIC DNA]</scope>
    <source>
        <strain evidence="21 22">R265</strain>
    </source>
</reference>
<keyword evidence="6 16" id="KW-0808">Transferase</keyword>
<comment type="catalytic activity">
    <reaction evidence="14">
        <text>a 5'-end diphospho-ribonucleoside in mRNA + GTP + H(+) = a 5'-end (5'-triphosphoguanosine)-ribonucleoside in mRNA + diphosphate</text>
        <dbReference type="Rhea" id="RHEA:67012"/>
        <dbReference type="Rhea" id="RHEA-COMP:17165"/>
        <dbReference type="Rhea" id="RHEA-COMP:17166"/>
        <dbReference type="ChEBI" id="CHEBI:15378"/>
        <dbReference type="ChEBI" id="CHEBI:33019"/>
        <dbReference type="ChEBI" id="CHEBI:37565"/>
        <dbReference type="ChEBI" id="CHEBI:167616"/>
        <dbReference type="ChEBI" id="CHEBI:167617"/>
        <dbReference type="EC" id="2.7.7.50"/>
    </reaction>
    <physiologicalReaction direction="left-to-right" evidence="14">
        <dbReference type="Rhea" id="RHEA:67013"/>
    </physiologicalReaction>
</comment>
<dbReference type="EMBL" id="CP025762">
    <property type="protein sequence ID" value="KGB74178.1"/>
    <property type="molecule type" value="Genomic_DNA"/>
</dbReference>
<dbReference type="PANTHER" id="PTHR10367">
    <property type="entry name" value="MRNA-CAPPING ENZYME"/>
    <property type="match status" value="1"/>
</dbReference>
<keyword evidence="8 16" id="KW-0547">Nucleotide-binding</keyword>
<dbReference type="GO" id="GO:0006370">
    <property type="term" value="P:7-methylguanosine mRNA capping"/>
    <property type="evidence" value="ECO:0007669"/>
    <property type="project" value="UniProtKB-KW"/>
</dbReference>
<evidence type="ECO:0000256" key="17">
    <source>
        <dbReference type="PIRSR" id="PIRSR036959-1"/>
    </source>
</evidence>
<dbReference type="FunFam" id="2.40.50.140:FF:000253">
    <property type="entry name" value="mRNA-capping enzyme subunit alpha"/>
    <property type="match status" value="1"/>
</dbReference>
<evidence type="ECO:0000313" key="21">
    <source>
        <dbReference type="EMBL" id="KGB74178.1"/>
    </source>
</evidence>
<dbReference type="OMA" id="KDYYVCE"/>
<dbReference type="EC" id="2.7.7.50" evidence="3 16"/>
<keyword evidence="9 16" id="KW-0506">mRNA capping</keyword>
<evidence type="ECO:0000256" key="14">
    <source>
        <dbReference type="ARBA" id="ARBA00044624"/>
    </source>
</evidence>
<dbReference type="InterPro" id="IPR017075">
    <property type="entry name" value="mRNA_cap_enzyme_alpha"/>
</dbReference>
<keyword evidence="11 16" id="KW-0539">Nucleus</keyword>
<dbReference type="STRING" id="294750.A0A095E9C5"/>
<dbReference type="InterPro" id="IPR051029">
    <property type="entry name" value="mRNA_Capping_Enz/RNA_Phosphat"/>
</dbReference>
<name>A0A095E9C5_CRYD2</name>
<evidence type="ECO:0000256" key="12">
    <source>
        <dbReference type="ARBA" id="ARBA00029909"/>
    </source>
</evidence>
<evidence type="ECO:0000256" key="16">
    <source>
        <dbReference type="PIRNR" id="PIRNR036959"/>
    </source>
</evidence>
<evidence type="ECO:0000313" key="22">
    <source>
        <dbReference type="Proteomes" id="UP000029445"/>
    </source>
</evidence>
<evidence type="ECO:0000256" key="18">
    <source>
        <dbReference type="SAM" id="MobiDB-lite"/>
    </source>
</evidence>
<comment type="similarity">
    <text evidence="2 16">Belongs to the eukaryotic GTase family.</text>
</comment>
<dbReference type="Pfam" id="PF01331">
    <property type="entry name" value="mRNA_cap_enzyme"/>
    <property type="match status" value="1"/>
</dbReference>
<dbReference type="SUPFAM" id="SSF56091">
    <property type="entry name" value="DNA ligase/mRNA capping enzyme, catalytic domain"/>
    <property type="match status" value="1"/>
</dbReference>
<dbReference type="InterPro" id="IPR001339">
    <property type="entry name" value="mRNA_cap_enzyme_adenylation"/>
</dbReference>
<comment type="function">
    <text evidence="16">Second step of mRNA capping. Transfer of the GMP moiety of GTP to the 5'-end of RNA via an enzyme-GMP covalent reaction intermediate.</text>
</comment>
<evidence type="ECO:0000256" key="15">
    <source>
        <dbReference type="ARBA" id="ARBA00047082"/>
    </source>
</evidence>
<evidence type="ECO:0000256" key="6">
    <source>
        <dbReference type="ARBA" id="ARBA00022679"/>
    </source>
</evidence>
<evidence type="ECO:0000256" key="3">
    <source>
        <dbReference type="ARBA" id="ARBA00012475"/>
    </source>
</evidence>
<evidence type="ECO:0000256" key="11">
    <source>
        <dbReference type="ARBA" id="ARBA00023242"/>
    </source>
</evidence>
<dbReference type="AlphaFoldDB" id="A0A095E9C5"/>
<dbReference type="Pfam" id="PF03919">
    <property type="entry name" value="mRNA_cap_C"/>
    <property type="match status" value="1"/>
</dbReference>
<gene>
    <name evidence="21" type="ORF">CNBG_0016</name>
</gene>
<keyword evidence="22" id="KW-1185">Reference proteome</keyword>
<evidence type="ECO:0000256" key="5">
    <source>
        <dbReference type="ARBA" id="ARBA00022664"/>
    </source>
</evidence>
<evidence type="ECO:0000256" key="9">
    <source>
        <dbReference type="ARBA" id="ARBA00023042"/>
    </source>
</evidence>
<dbReference type="VEuPathDB" id="FungiDB:CNBG_0016"/>
<protein>
    <recommendedName>
        <fullName evidence="4 16">mRNA-capping enzyme subunit alpha</fullName>
        <ecNumber evidence="3 16">2.7.7.50</ecNumber>
    </recommendedName>
    <alternativeName>
        <fullName evidence="12 16">GTP--RNA guanylyltransferase</fullName>
    </alternativeName>
    <alternativeName>
        <fullName evidence="13 16">mRNA guanylyltransferase</fullName>
    </alternativeName>
</protein>
<dbReference type="Proteomes" id="UP000029445">
    <property type="component" value="Chromosome 4"/>
</dbReference>
<evidence type="ECO:0000256" key="7">
    <source>
        <dbReference type="ARBA" id="ARBA00022695"/>
    </source>
</evidence>
<dbReference type="GO" id="GO:0004484">
    <property type="term" value="F:mRNA guanylyltransferase activity"/>
    <property type="evidence" value="ECO:0007669"/>
    <property type="project" value="UniProtKB-EC"/>
</dbReference>
<dbReference type="InterPro" id="IPR013846">
    <property type="entry name" value="mRNA_cap_enzyme_C"/>
</dbReference>
<dbReference type="HOGENOM" id="CLU_021710_0_0_1"/>
<feature type="domain" description="mRNA capping enzyme C-terminal" evidence="20">
    <location>
        <begin position="242"/>
        <end position="355"/>
    </location>
</feature>
<dbReference type="SUPFAM" id="SSF50249">
    <property type="entry name" value="Nucleic acid-binding proteins"/>
    <property type="match status" value="1"/>
</dbReference>
<accession>A0A095E9C5</accession>
<dbReference type="GO" id="GO:0005525">
    <property type="term" value="F:GTP binding"/>
    <property type="evidence" value="ECO:0007669"/>
    <property type="project" value="UniProtKB-KW"/>
</dbReference>
<organism evidence="21 22">
    <name type="scientific">Cryptococcus deuterogattii (strain R265)</name>
    <name type="common">Cryptococcus gattii VGII (strain R265)</name>
    <dbReference type="NCBI Taxonomy" id="294750"/>
    <lineage>
        <taxon>Eukaryota</taxon>
        <taxon>Fungi</taxon>
        <taxon>Dikarya</taxon>
        <taxon>Basidiomycota</taxon>
        <taxon>Agaricomycotina</taxon>
        <taxon>Tremellomycetes</taxon>
        <taxon>Tremellales</taxon>
        <taxon>Cryptococcaceae</taxon>
        <taxon>Cryptococcus</taxon>
        <taxon>Cryptococcus gattii species complex</taxon>
    </lineage>
</organism>
<evidence type="ECO:0000256" key="2">
    <source>
        <dbReference type="ARBA" id="ARBA00010237"/>
    </source>
</evidence>
<dbReference type="InterPro" id="IPR012340">
    <property type="entry name" value="NA-bd_OB-fold"/>
</dbReference>
<dbReference type="KEGG" id="cdeu:CNBG_0016"/>
<dbReference type="OrthoDB" id="200924at2759"/>
<dbReference type="RefSeq" id="XP_062880187.1">
    <property type="nucleotide sequence ID" value="XM_063024117.1"/>
</dbReference>
<dbReference type="CDD" id="cd07895">
    <property type="entry name" value="Adenylation_mRNA_capping"/>
    <property type="match status" value="1"/>
</dbReference>
<dbReference type="PIRSF" id="PIRSF036959">
    <property type="entry name" value="mRNA_cap_alpha"/>
    <property type="match status" value="1"/>
</dbReference>
<keyword evidence="10 16" id="KW-0342">GTP-binding</keyword>
<keyword evidence="5 16" id="KW-0507">mRNA processing</keyword>
<dbReference type="Gene3D" id="3.30.470.30">
    <property type="entry name" value="DNA ligase/mRNA capping enzyme"/>
    <property type="match status" value="1"/>
</dbReference>
<dbReference type="GO" id="GO:0005524">
    <property type="term" value="F:ATP binding"/>
    <property type="evidence" value="ECO:0007669"/>
    <property type="project" value="InterPro"/>
</dbReference>
<evidence type="ECO:0000256" key="4">
    <source>
        <dbReference type="ARBA" id="ARBA00019171"/>
    </source>
</evidence>
<feature type="region of interest" description="Disordered" evidence="18">
    <location>
        <begin position="366"/>
        <end position="423"/>
    </location>
</feature>
<feature type="domain" description="mRNA capping enzyme adenylation" evidence="19">
    <location>
        <begin position="43"/>
        <end position="238"/>
    </location>
</feature>
<reference evidence="21 22" key="1">
    <citation type="journal article" date="2011" name="MBio">
        <title>Genome variation in Cryptococcus gattii, an emerging pathogen of immunocompetent hosts.</title>
        <authorList>
            <person name="D'Souza C.A."/>
            <person name="Kronstad J.W."/>
            <person name="Taylor G."/>
            <person name="Warren R."/>
            <person name="Yuen M."/>
            <person name="Hu G."/>
            <person name="Jung W.H."/>
            <person name="Sham A."/>
            <person name="Kidd S.E."/>
            <person name="Tangen K."/>
            <person name="Lee N."/>
            <person name="Zeilmaker T."/>
            <person name="Sawkins J."/>
            <person name="McVicker G."/>
            <person name="Shah S."/>
            <person name="Gnerre S."/>
            <person name="Griggs A."/>
            <person name="Zeng Q."/>
            <person name="Bartlett K."/>
            <person name="Li W."/>
            <person name="Wang X."/>
            <person name="Heitman J."/>
            <person name="Stajich J.E."/>
            <person name="Fraser J.A."/>
            <person name="Meyer W."/>
            <person name="Carter D."/>
            <person name="Schein J."/>
            <person name="Krzywinski M."/>
            <person name="Kwon-Chung K.J."/>
            <person name="Varma A."/>
            <person name="Wang J."/>
            <person name="Brunham R."/>
            <person name="Fyfe M."/>
            <person name="Ouellette B.F."/>
            <person name="Siddiqui A."/>
            <person name="Marra M."/>
            <person name="Jones S."/>
            <person name="Holt R."/>
            <person name="Birren B.W."/>
            <person name="Galagan J.E."/>
            <person name="Cuomo C.A."/>
        </authorList>
    </citation>
    <scope>NUCLEOTIDE SEQUENCE [LARGE SCALE GENOMIC DNA]</scope>
    <source>
        <strain evidence="21 22">R265</strain>
    </source>
</reference>
<evidence type="ECO:0000256" key="1">
    <source>
        <dbReference type="ARBA" id="ARBA00004123"/>
    </source>
</evidence>
<dbReference type="PANTHER" id="PTHR10367:SF17">
    <property type="entry name" value="MRNA-CAPPING ENZYME"/>
    <property type="match status" value="1"/>
</dbReference>
<evidence type="ECO:0000259" key="20">
    <source>
        <dbReference type="Pfam" id="PF03919"/>
    </source>
</evidence>
<dbReference type="FunFam" id="3.30.470.30:FF:000011">
    <property type="entry name" value="mRNA-capping enzyme subunit alpha"/>
    <property type="match status" value="1"/>
</dbReference>
<evidence type="ECO:0000256" key="8">
    <source>
        <dbReference type="ARBA" id="ARBA00022741"/>
    </source>
</evidence>
<evidence type="ECO:0000259" key="19">
    <source>
        <dbReference type="Pfam" id="PF01331"/>
    </source>
</evidence>
<sequence>MPAHTPIPDIPGELLTDPTLQYFLAERVSNLCGIGGGKFPGSQPVSFSSSSLDLLEKEDFWVCEKSDGVRVLVFIVVNQSTEQQEVWLIDRKQRFFKVQGLYFAHWENRSAFLGETLLDGELVIDIDPSTGAQTLMYYAFDCMVLHGENIMEKPLLKRYARLQDWVIKPFAKAVSANPDMRRTIPFMMVAKREELSYHLRFVMEEHIPKLKHGHDGLIFTCVHTPYVAGTDENILKWKPPSENSIDFKVELRFPPLPDSDEPDYSAKPEFLLNTWLGSDRYEFFDFMAMTDEEWQRFKESEEQLDERIVEVCWDSHIQAWKMLRMRDDKPHGNHKSIVDKILISINDGVEIEELYARADAIRAAWKEREKQRSQQRQPQNQRPPPQGYGQDLHLPGHGYSHTGYNPDYGHPPPQQGVMSGLRR</sequence>